<feature type="region of interest" description="Disordered" evidence="8">
    <location>
        <begin position="1291"/>
        <end position="1378"/>
    </location>
</feature>
<feature type="region of interest" description="Disordered" evidence="8">
    <location>
        <begin position="381"/>
        <end position="672"/>
    </location>
</feature>
<dbReference type="PANTHER" id="PTHR10684:SF2">
    <property type="entry name" value="NUCLEAR RECEPTOR COACTIVATOR 2"/>
    <property type="match status" value="1"/>
</dbReference>
<dbReference type="InterPro" id="IPR017426">
    <property type="entry name" value="Nuclear_rcpt_coactivator"/>
</dbReference>
<dbReference type="Pfam" id="PF00989">
    <property type="entry name" value="PAS"/>
    <property type="match status" value="1"/>
</dbReference>
<proteinExistence type="inferred from homology"/>
<accession>A0ABM3DIY7</accession>
<name>A0ABM3DIY7_SALSA</name>
<dbReference type="InterPro" id="IPR014920">
    <property type="entry name" value="Nuc_rcpt_coact_Ncoa-typ"/>
</dbReference>
<evidence type="ECO:0000256" key="4">
    <source>
        <dbReference type="ARBA" id="ARBA00023159"/>
    </source>
</evidence>
<keyword evidence="7" id="KW-0175">Coiled coil</keyword>
<feature type="compositionally biased region" description="Low complexity" evidence="8">
    <location>
        <begin position="1138"/>
        <end position="1150"/>
    </location>
</feature>
<dbReference type="Gene3D" id="3.30.450.20">
    <property type="entry name" value="PAS domain"/>
    <property type="match status" value="2"/>
</dbReference>
<dbReference type="PROSITE" id="PS50888">
    <property type="entry name" value="BHLH"/>
    <property type="match status" value="1"/>
</dbReference>
<evidence type="ECO:0000313" key="11">
    <source>
        <dbReference type="Proteomes" id="UP001652741"/>
    </source>
</evidence>
<feature type="compositionally biased region" description="Low complexity" evidence="8">
    <location>
        <begin position="824"/>
        <end position="836"/>
    </location>
</feature>
<dbReference type="Proteomes" id="UP001652741">
    <property type="component" value="Chromosome ssa19"/>
</dbReference>
<dbReference type="Pfam" id="PF16665">
    <property type="entry name" value="NCOA_u2"/>
    <property type="match status" value="1"/>
</dbReference>
<keyword evidence="11" id="KW-1185">Reference proteome</keyword>
<feature type="compositionally biased region" description="Low complexity" evidence="8">
    <location>
        <begin position="1498"/>
        <end position="1515"/>
    </location>
</feature>
<dbReference type="SMART" id="SM01151">
    <property type="entry name" value="DUF1518"/>
    <property type="match status" value="1"/>
</dbReference>
<dbReference type="CDD" id="cd00130">
    <property type="entry name" value="PAS"/>
    <property type="match status" value="1"/>
</dbReference>
<dbReference type="InterPro" id="IPR036638">
    <property type="entry name" value="HLH_DNA-bd_sf"/>
</dbReference>
<evidence type="ECO:0000256" key="3">
    <source>
        <dbReference type="ARBA" id="ARBA00023015"/>
    </source>
</evidence>
<evidence type="ECO:0000256" key="2">
    <source>
        <dbReference type="ARBA" id="ARBA00022737"/>
    </source>
</evidence>
<dbReference type="PANTHER" id="PTHR10684">
    <property type="entry name" value="NUCLEAR RECEPTOR COACTIVATOR"/>
    <property type="match status" value="1"/>
</dbReference>
<feature type="region of interest" description="Disordered" evidence="8">
    <location>
        <begin position="1"/>
        <end position="40"/>
    </location>
</feature>
<feature type="compositionally biased region" description="Polar residues" evidence="8">
    <location>
        <begin position="607"/>
        <end position="616"/>
    </location>
</feature>
<keyword evidence="3" id="KW-0805">Transcription regulation</keyword>
<feature type="compositionally biased region" description="Gly residues" evidence="8">
    <location>
        <begin position="591"/>
        <end position="600"/>
    </location>
</feature>
<feature type="compositionally biased region" description="Gly residues" evidence="8">
    <location>
        <begin position="387"/>
        <end position="396"/>
    </location>
</feature>
<dbReference type="SMART" id="SM00353">
    <property type="entry name" value="HLH"/>
    <property type="match status" value="1"/>
</dbReference>
<evidence type="ECO:0000259" key="10">
    <source>
        <dbReference type="PROSITE" id="PS50888"/>
    </source>
</evidence>
<sequence length="1649" mass="175069">MSGVGENLSDPAARAESRKRKECSSDLLGPSLKRSNEMRNREHENKYIEELAELIFANFNDIDNFNVKPDKCAILKETVKQIRQIKEQEKAAAANEEEVQKADISSTGQSVIDKEALGPMMLEALDGFFFVLNMEGNIVFVSENVTQYLLYNQEELMNTSVYSVLHVGDHAEFIKNLLPKSLVNGVPWSSEGPRRSSHTFNCRMLINPHSDNQEETNDHEGQKQTYETLQCFAVSEPKSIKEEAEDFQSCLICVARRMPMKARPILPTHESFTTRQDLQGKITSLDTSLLRASMKPGWEDLVRTSIQRFHLQNDGEMSFAKRHQQEVLHHGQAFSPIYSFSLSDGTIVSAHTKSKLVRSPATNEPQLYMSLHLLQREQSMYDLGPGQDMGPGGQQQGPGISPNPSITPPTQGTLSGLGPQGQDTTISSNSTFYSPLHGSPVSREPGLGPMGPGSREPGLGPMGPGSREPGLGPMGPGSREPGLGPMGPGSREPGLGPMGPGSREPGLVPMGPGSREPGLVPMGPGSREPGLGPMGPGSREPGLGPMGPGSREPGLGPMGPGSREPGLGPMGPGSEHIQDYHYGCPPQPVGHPGGLQGGVGMNLPIHPNQQGANWRMSSPSRGSPSPAGGAHPGQQISMLSPRHRASPGMAGSPRLAPSLHSPSPVGMCGSGTGVGIGGSGPVANSHSYGSSSLSALQALSECHGVRHGSGGHTHPHGAVGQHPQTHALGSPDRKLMGSPDRKLMGSGVNPPMMSKLGGGNGNGDSLGAHGEQEHGQSGQYDQRHSDGNGRSGNHADITEERDDLEGGPDAQSRSQRCDNKGHTKLLQLLTTKSQPLDTPLSPNGGGDSKDPSSGLGGPYGPGAPGGHATSLKDKHKILHRLLQNSTSPVDLAKLTAEATGRELGEQGGGGTDRNLTPKQEPLSPDKKDNALLRYLLDKEEIGMKARQAKMEGAGGEVKIEKQDSGYDRAEQSSELDEILGELQCVQPVSLPSSLDKHTIINDILHITQETSPGNPNAMATQQQQRGMQRGMGPGNYGGPGVQGPGRGLPLRSVSLDMNMSGGRPPQGQYPPMRTPSPYTLQQQQGILGNHAAMMSNQANLAGLVGGPRQGMQHQQEGSWGPGGPGQSGSVSVPPPGAPGQQGTMHSRMGPNPGGPGGLMRPNSLPGPAPRQILQSQMMANEMGMRAHQFSQQQAPPNQTAPWPDSMIPIEAFNQNRSVYAPPQQQQEEEVLCGGPGPGGQGTGGPGDGGSSDEGALMSQLYTVLKDFDGLEEIDRALGIPTLMGQVQSVDHNQFSSDPSMLLDQKPPVYGQQDPPPGSHLAQRGYHDLGSGRPVQDPPPGSHLAQRVYHGPGSGRPMQDPTGQGFHPMAGQMGPRPGYPIMRLRPQAVVPNQPNTLRLQLQHRLQVLQNRQPMMNQMSGVSNMNQPLQSNNPNQGTINAQMLAQRQRELLSNHLRQRQLEHQRQQQQQQRNMVMRAQGLNLPPNMAAANMAAAAASGLSGGLSNPRIPQTTNPQQFPFPPSYGMSQQPDGGFGGPATPQSPLLSPRMAHAQSPIMQQQGQGNAAFQGLPDINGWPPQGNMGGNSMFSTQQSPPQFTQQQQTNGGAAMYNGNGMNHTVSMATNASMGQVAGQLDVTSPEITAMGQEPKYC</sequence>
<evidence type="ECO:0000256" key="1">
    <source>
        <dbReference type="ARBA" id="ARBA00009933"/>
    </source>
</evidence>
<dbReference type="InterPro" id="IPR000014">
    <property type="entry name" value="PAS"/>
</dbReference>
<dbReference type="SUPFAM" id="SSF69125">
    <property type="entry name" value="Nuclear receptor coactivator interlocking domain"/>
    <property type="match status" value="1"/>
</dbReference>
<dbReference type="Pfam" id="PF23172">
    <property type="entry name" value="bHLH_NCOA"/>
    <property type="match status" value="1"/>
</dbReference>
<dbReference type="InterPro" id="IPR014935">
    <property type="entry name" value="SRC/p160_LXXLL"/>
</dbReference>
<dbReference type="SMART" id="SM00091">
    <property type="entry name" value="PAS"/>
    <property type="match status" value="1"/>
</dbReference>
<keyword evidence="4" id="KW-0010">Activator</keyword>
<dbReference type="SUPFAM" id="SSF55785">
    <property type="entry name" value="PYP-like sensor domain (PAS domain)"/>
    <property type="match status" value="2"/>
</dbReference>
<dbReference type="InterPro" id="IPR037077">
    <property type="entry name" value="Nuc_rcpt_coact_Ncoa_int_sf"/>
</dbReference>
<protein>
    <submittedName>
        <fullName evidence="12">Nuclear receptor coactivator 2 isoform X1</fullName>
    </submittedName>
</protein>
<dbReference type="Pfam" id="PF14598">
    <property type="entry name" value="PAS_11"/>
    <property type="match status" value="1"/>
</dbReference>
<dbReference type="InterPro" id="IPR056193">
    <property type="entry name" value="bHLH_NCOA1-3"/>
</dbReference>
<dbReference type="GeneID" id="106579720"/>
<gene>
    <name evidence="12" type="primary">LOC106579720</name>
</gene>
<evidence type="ECO:0000256" key="5">
    <source>
        <dbReference type="ARBA" id="ARBA00023163"/>
    </source>
</evidence>
<feature type="compositionally biased region" description="Polar residues" evidence="8">
    <location>
        <begin position="402"/>
        <end position="414"/>
    </location>
</feature>
<feature type="compositionally biased region" description="Gly residues" evidence="8">
    <location>
        <begin position="1233"/>
        <end position="1251"/>
    </location>
</feature>
<feature type="coiled-coil region" evidence="7">
    <location>
        <begin position="75"/>
        <end position="105"/>
    </location>
</feature>
<dbReference type="RefSeq" id="XP_045558764.1">
    <property type="nucleotide sequence ID" value="XM_045702808.1"/>
</dbReference>
<keyword evidence="12" id="KW-0675">Receptor</keyword>
<dbReference type="Pfam" id="PF08815">
    <property type="entry name" value="Nuc_rec_co-act"/>
    <property type="match status" value="1"/>
</dbReference>
<feature type="region of interest" description="Disordered" evidence="8">
    <location>
        <begin position="704"/>
        <end position="870"/>
    </location>
</feature>
<dbReference type="Gene3D" id="4.10.280.10">
    <property type="entry name" value="Helix-loop-helix DNA-binding domain"/>
    <property type="match status" value="1"/>
</dbReference>
<comment type="similarity">
    <text evidence="1">Belongs to the SRC/p160 nuclear receptor coactivator family.</text>
</comment>
<dbReference type="InterPro" id="IPR009110">
    <property type="entry name" value="Nuc_rcpt_coact"/>
</dbReference>
<reference evidence="12" key="1">
    <citation type="submission" date="2025-08" db="UniProtKB">
        <authorList>
            <consortium name="RefSeq"/>
        </authorList>
    </citation>
    <scope>IDENTIFICATION</scope>
</reference>
<feature type="domain" description="PAS" evidence="9">
    <location>
        <begin position="114"/>
        <end position="185"/>
    </location>
</feature>
<dbReference type="Gene3D" id="6.10.140.20">
    <property type="entry name" value="Nuclear receptor coactivator, Ncoa-type, interlocking domain"/>
    <property type="match status" value="1"/>
</dbReference>
<evidence type="ECO:0000256" key="6">
    <source>
        <dbReference type="ARBA" id="ARBA00023242"/>
    </source>
</evidence>
<keyword evidence="5" id="KW-0804">Transcription</keyword>
<feature type="region of interest" description="Disordered" evidence="8">
    <location>
        <begin position="1498"/>
        <end position="1517"/>
    </location>
</feature>
<feature type="compositionally biased region" description="Polar residues" evidence="8">
    <location>
        <begin position="421"/>
        <end position="433"/>
    </location>
</feature>
<dbReference type="InterPro" id="IPR035965">
    <property type="entry name" value="PAS-like_dom_sf"/>
</dbReference>
<dbReference type="Pfam" id="PF08832">
    <property type="entry name" value="SRC-1"/>
    <property type="match status" value="1"/>
</dbReference>
<feature type="region of interest" description="Disordered" evidence="8">
    <location>
        <begin position="900"/>
        <end position="925"/>
    </location>
</feature>
<feature type="region of interest" description="Disordered" evidence="8">
    <location>
        <begin position="1101"/>
        <end position="1170"/>
    </location>
</feature>
<dbReference type="InterPro" id="IPR013767">
    <property type="entry name" value="PAS_fold"/>
</dbReference>
<evidence type="ECO:0000256" key="8">
    <source>
        <dbReference type="SAM" id="MobiDB-lite"/>
    </source>
</evidence>
<feature type="compositionally biased region" description="Gly residues" evidence="8">
    <location>
        <begin position="854"/>
        <end position="865"/>
    </location>
</feature>
<dbReference type="PROSITE" id="PS50112">
    <property type="entry name" value="PAS"/>
    <property type="match status" value="1"/>
</dbReference>
<feature type="compositionally biased region" description="Low complexity" evidence="8">
    <location>
        <begin position="617"/>
        <end position="633"/>
    </location>
</feature>
<feature type="region of interest" description="Disordered" evidence="8">
    <location>
        <begin position="1220"/>
        <end position="1254"/>
    </location>
</feature>
<organism evidence="11 12">
    <name type="scientific">Salmo salar</name>
    <name type="common">Atlantic salmon</name>
    <dbReference type="NCBI Taxonomy" id="8030"/>
    <lineage>
        <taxon>Eukaryota</taxon>
        <taxon>Metazoa</taxon>
        <taxon>Chordata</taxon>
        <taxon>Craniata</taxon>
        <taxon>Vertebrata</taxon>
        <taxon>Euteleostomi</taxon>
        <taxon>Actinopterygii</taxon>
        <taxon>Neopterygii</taxon>
        <taxon>Teleostei</taxon>
        <taxon>Protacanthopterygii</taxon>
        <taxon>Salmoniformes</taxon>
        <taxon>Salmonidae</taxon>
        <taxon>Salmoninae</taxon>
        <taxon>Salmo</taxon>
    </lineage>
</organism>
<dbReference type="InterPro" id="IPR010011">
    <property type="entry name" value="NCO_DUF1518"/>
</dbReference>
<keyword evidence="2" id="KW-0677">Repeat</keyword>
<feature type="domain" description="BHLH" evidence="10">
    <location>
        <begin position="28"/>
        <end position="85"/>
    </location>
</feature>
<evidence type="ECO:0000313" key="12">
    <source>
        <dbReference type="RefSeq" id="XP_045558764.1"/>
    </source>
</evidence>
<feature type="compositionally biased region" description="Basic and acidic residues" evidence="8">
    <location>
        <begin position="731"/>
        <end position="743"/>
    </location>
</feature>
<evidence type="ECO:0000256" key="7">
    <source>
        <dbReference type="SAM" id="Coils"/>
    </source>
</evidence>
<evidence type="ECO:0000259" key="9">
    <source>
        <dbReference type="PROSITE" id="PS50112"/>
    </source>
</evidence>
<dbReference type="InterPro" id="IPR011598">
    <property type="entry name" value="bHLH_dom"/>
</dbReference>
<keyword evidence="6" id="KW-0539">Nucleus</keyword>